<accession>A0A7V7PRC3</accession>
<evidence type="ECO:0000313" key="3">
    <source>
        <dbReference type="EMBL" id="KAB0681260.1"/>
    </source>
</evidence>
<feature type="transmembrane region" description="Helical" evidence="1">
    <location>
        <begin position="319"/>
        <end position="341"/>
    </location>
</feature>
<evidence type="ECO:0000313" key="4">
    <source>
        <dbReference type="Proteomes" id="UP000432089"/>
    </source>
</evidence>
<dbReference type="RefSeq" id="WP_150968456.1">
    <property type="nucleotide sequence ID" value="NZ_VZDO01000003.1"/>
</dbReference>
<dbReference type="Proteomes" id="UP000432089">
    <property type="component" value="Unassembled WGS sequence"/>
</dbReference>
<dbReference type="Pfam" id="PF00211">
    <property type="entry name" value="Guanylate_cyc"/>
    <property type="match status" value="1"/>
</dbReference>
<dbReference type="SMART" id="SM01080">
    <property type="entry name" value="CHASE2"/>
    <property type="match status" value="1"/>
</dbReference>
<keyword evidence="1" id="KW-1133">Transmembrane helix</keyword>
<dbReference type="EMBL" id="VZDO01000003">
    <property type="protein sequence ID" value="KAB0681260.1"/>
    <property type="molecule type" value="Genomic_DNA"/>
</dbReference>
<dbReference type="PROSITE" id="PS50125">
    <property type="entry name" value="GUANYLATE_CYCLASE_2"/>
    <property type="match status" value="1"/>
</dbReference>
<dbReference type="GO" id="GO:0004016">
    <property type="term" value="F:adenylate cyclase activity"/>
    <property type="evidence" value="ECO:0007669"/>
    <property type="project" value="UniProtKB-ARBA"/>
</dbReference>
<feature type="transmembrane region" description="Helical" evidence="1">
    <location>
        <begin position="348"/>
        <end position="366"/>
    </location>
</feature>
<dbReference type="InterPro" id="IPR001054">
    <property type="entry name" value="A/G_cyclase"/>
</dbReference>
<dbReference type="PANTHER" id="PTHR43081">
    <property type="entry name" value="ADENYLATE CYCLASE, TERMINAL-DIFFERENTIATION SPECIFIC-RELATED"/>
    <property type="match status" value="1"/>
</dbReference>
<sequence length="615" mass="63957">MTTSRWRPARLSLRLALPLILLGLAFAGALGRAHLAGEGSVLDRVEATLADIRLLAAGPRPAPRNIAIVAIDDRTVAAEGGYPLPRARLADLVSRIGAMRPKALALDILLADPGDPAADAALAAAFARLPHVLAAAGTFDRRPDQPRPDIPATAGELWPAAPFFDPDAVGLVNVATDPSGAPRFFPLVFETSRGFVPSFVLRAASLLRGTDPVLSPEGLRFGPEIVPLDLGRHLPVRSLGPGGTVETISARDVLAGAVAPDRLAGRLVLVGVTATAIGDTFGTAFDAVVPGVEVLAGGVASLARGEGLRRDATVRRLDAAATLVAAGVGAALVAFAPLLLAVSLSATVLALWLGAAVVLYGEGVWISMTLPLAGVLPPLLVVFAARQLAQRRSVAALARMESEFRRFQPPAFAARLASDPNFLRAPAERDAGILFVDLAGFTRLSETLGSARIHDFLRRYHSLIEGTGEAHGGAVMNFMGDGAMVLFGVPDPTGDDAARTLAATFALRAAVEDWIAETGLGRGFLGVRLGAHFGRITLSRLGAEAHQQITSSGDNVNVAARLMEVAKQQRAVVVASRDLLDAAGPAAEGRVPPPTGAFDAAIRGREGTKGVAFWR</sequence>
<dbReference type="SUPFAM" id="SSF55073">
    <property type="entry name" value="Nucleotide cyclase"/>
    <property type="match status" value="1"/>
</dbReference>
<dbReference type="GO" id="GO:0006171">
    <property type="term" value="P:cAMP biosynthetic process"/>
    <property type="evidence" value="ECO:0007669"/>
    <property type="project" value="TreeGrafter"/>
</dbReference>
<dbReference type="InterPro" id="IPR029787">
    <property type="entry name" value="Nucleotide_cyclase"/>
</dbReference>
<organism evidence="3 4">
    <name type="scientific">Plantimonas leprariae</name>
    <dbReference type="NCBI Taxonomy" id="2615207"/>
    <lineage>
        <taxon>Bacteria</taxon>
        <taxon>Pseudomonadati</taxon>
        <taxon>Pseudomonadota</taxon>
        <taxon>Alphaproteobacteria</taxon>
        <taxon>Hyphomicrobiales</taxon>
        <taxon>Aurantimonadaceae</taxon>
        <taxon>Plantimonas</taxon>
    </lineage>
</organism>
<keyword evidence="1" id="KW-0472">Membrane</keyword>
<comment type="caution">
    <text evidence="3">The sequence shown here is derived from an EMBL/GenBank/DDBJ whole genome shotgun (WGS) entry which is preliminary data.</text>
</comment>
<feature type="domain" description="Guanylate cyclase" evidence="2">
    <location>
        <begin position="432"/>
        <end position="563"/>
    </location>
</feature>
<dbReference type="AlphaFoldDB" id="A0A7V7PRC3"/>
<name>A0A7V7PRC3_9HYPH</name>
<dbReference type="CDD" id="cd07302">
    <property type="entry name" value="CHD"/>
    <property type="match status" value="1"/>
</dbReference>
<dbReference type="Pfam" id="PF05226">
    <property type="entry name" value="CHASE2"/>
    <property type="match status" value="1"/>
</dbReference>
<reference evidence="3 4" key="1">
    <citation type="submission" date="2019-09" db="EMBL/GenBank/DDBJ databases">
        <title>YIM 132180 draft genome.</title>
        <authorList>
            <person name="Zhang K."/>
        </authorList>
    </citation>
    <scope>NUCLEOTIDE SEQUENCE [LARGE SCALE GENOMIC DNA]</scope>
    <source>
        <strain evidence="3 4">YIM 132180</strain>
    </source>
</reference>
<keyword evidence="1" id="KW-0812">Transmembrane</keyword>
<keyword evidence="4" id="KW-1185">Reference proteome</keyword>
<dbReference type="Gene3D" id="3.30.70.1230">
    <property type="entry name" value="Nucleotide cyclase"/>
    <property type="match status" value="1"/>
</dbReference>
<dbReference type="SMART" id="SM00044">
    <property type="entry name" value="CYCc"/>
    <property type="match status" value="1"/>
</dbReference>
<evidence type="ECO:0000256" key="1">
    <source>
        <dbReference type="SAM" id="Phobius"/>
    </source>
</evidence>
<dbReference type="GO" id="GO:0035556">
    <property type="term" value="P:intracellular signal transduction"/>
    <property type="evidence" value="ECO:0007669"/>
    <property type="project" value="InterPro"/>
</dbReference>
<gene>
    <name evidence="3" type="ORF">F6X38_05045</name>
</gene>
<dbReference type="InterPro" id="IPR050697">
    <property type="entry name" value="Adenylyl/Guanylyl_Cyclase_3/4"/>
</dbReference>
<dbReference type="InterPro" id="IPR007890">
    <property type="entry name" value="CHASE2"/>
</dbReference>
<protein>
    <submittedName>
        <fullName evidence="3">Adenylate/guanylate cyclase domain-containing protein</fullName>
    </submittedName>
</protein>
<evidence type="ECO:0000259" key="2">
    <source>
        <dbReference type="PROSITE" id="PS50125"/>
    </source>
</evidence>
<proteinExistence type="predicted"/>
<dbReference type="PANTHER" id="PTHR43081:SF20">
    <property type="entry name" value="TWO-COMPONENT RESPONSE REGULATOR"/>
    <property type="match status" value="1"/>
</dbReference>